<dbReference type="Gene3D" id="3.40.30.10">
    <property type="entry name" value="Glutaredoxin"/>
    <property type="match status" value="1"/>
</dbReference>
<dbReference type="GO" id="GO:0016491">
    <property type="term" value="F:oxidoreductase activity"/>
    <property type="evidence" value="ECO:0007669"/>
    <property type="project" value="InterPro"/>
</dbReference>
<protein>
    <submittedName>
        <fullName evidence="2">Thioredoxin-like protein</fullName>
    </submittedName>
</protein>
<sequence length="235" mass="26252">MVSSHAAPPTARRLIVLHQYSDFWCPWCYIGYREINAAIDRCRQEKLPVDFHIEYKPYILQPNLPEDHGVPRVDFLCSKLGEEKTDMLVKLVSDRGKTLGIDRMKSGPVRSTMRAHRLMLLAYKHGGARLQADTCQRIFYAYTEEEKDVGDPNTLADIAQELSILPRAQALAFLQTDEMTDEVQSLVDSAKANGVTGVPFTVIDNKWAIGGGQPPDVYYQIFAKLASVPAVPSAA</sequence>
<evidence type="ECO:0000259" key="1">
    <source>
        <dbReference type="Pfam" id="PF01323"/>
    </source>
</evidence>
<dbReference type="InterPro" id="IPR036249">
    <property type="entry name" value="Thioredoxin-like_sf"/>
</dbReference>
<evidence type="ECO:0000313" key="2">
    <source>
        <dbReference type="EMBL" id="KZV90622.1"/>
    </source>
</evidence>
<feature type="domain" description="DSBA-like thioredoxin" evidence="1">
    <location>
        <begin position="18"/>
        <end position="218"/>
    </location>
</feature>
<dbReference type="PANTHER" id="PTHR13887">
    <property type="entry name" value="GLUTATHIONE S-TRANSFERASE KAPPA"/>
    <property type="match status" value="1"/>
</dbReference>
<name>A0A165GJK9_EXIGL</name>
<dbReference type="InterPro" id="IPR001853">
    <property type="entry name" value="DSBA-like_thioredoxin_dom"/>
</dbReference>
<keyword evidence="3" id="KW-1185">Reference proteome</keyword>
<dbReference type="SUPFAM" id="SSF52833">
    <property type="entry name" value="Thioredoxin-like"/>
    <property type="match status" value="1"/>
</dbReference>
<accession>A0A165GJK9</accession>
<dbReference type="Pfam" id="PF01323">
    <property type="entry name" value="DSBA"/>
    <property type="match status" value="1"/>
</dbReference>
<evidence type="ECO:0000313" key="3">
    <source>
        <dbReference type="Proteomes" id="UP000077266"/>
    </source>
</evidence>
<dbReference type="PANTHER" id="PTHR13887:SF41">
    <property type="entry name" value="THIOREDOXIN SUPERFAMILY PROTEIN"/>
    <property type="match status" value="1"/>
</dbReference>
<dbReference type="CDD" id="cd03024">
    <property type="entry name" value="DsbA_FrnE"/>
    <property type="match status" value="1"/>
</dbReference>
<proteinExistence type="predicted"/>
<gene>
    <name evidence="2" type="ORF">EXIGLDRAFT_720218</name>
</gene>
<dbReference type="EMBL" id="KV426045">
    <property type="protein sequence ID" value="KZV90622.1"/>
    <property type="molecule type" value="Genomic_DNA"/>
</dbReference>
<dbReference type="AlphaFoldDB" id="A0A165GJK9"/>
<organism evidence="2 3">
    <name type="scientific">Exidia glandulosa HHB12029</name>
    <dbReference type="NCBI Taxonomy" id="1314781"/>
    <lineage>
        <taxon>Eukaryota</taxon>
        <taxon>Fungi</taxon>
        <taxon>Dikarya</taxon>
        <taxon>Basidiomycota</taxon>
        <taxon>Agaricomycotina</taxon>
        <taxon>Agaricomycetes</taxon>
        <taxon>Auriculariales</taxon>
        <taxon>Exidiaceae</taxon>
        <taxon>Exidia</taxon>
    </lineage>
</organism>
<dbReference type="InParanoid" id="A0A165GJK9"/>
<dbReference type="OrthoDB" id="1930760at2759"/>
<dbReference type="Proteomes" id="UP000077266">
    <property type="component" value="Unassembled WGS sequence"/>
</dbReference>
<dbReference type="STRING" id="1314781.A0A165GJK9"/>
<reference evidence="2 3" key="1">
    <citation type="journal article" date="2016" name="Mol. Biol. Evol.">
        <title>Comparative Genomics of Early-Diverging Mushroom-Forming Fungi Provides Insights into the Origins of Lignocellulose Decay Capabilities.</title>
        <authorList>
            <person name="Nagy L.G."/>
            <person name="Riley R."/>
            <person name="Tritt A."/>
            <person name="Adam C."/>
            <person name="Daum C."/>
            <person name="Floudas D."/>
            <person name="Sun H."/>
            <person name="Yadav J.S."/>
            <person name="Pangilinan J."/>
            <person name="Larsson K.H."/>
            <person name="Matsuura K."/>
            <person name="Barry K."/>
            <person name="Labutti K."/>
            <person name="Kuo R."/>
            <person name="Ohm R.A."/>
            <person name="Bhattacharya S.S."/>
            <person name="Shirouzu T."/>
            <person name="Yoshinaga Y."/>
            <person name="Martin F.M."/>
            <person name="Grigoriev I.V."/>
            <person name="Hibbett D.S."/>
        </authorList>
    </citation>
    <scope>NUCLEOTIDE SEQUENCE [LARGE SCALE GENOMIC DNA]</scope>
    <source>
        <strain evidence="2 3">HHB12029</strain>
    </source>
</reference>